<dbReference type="CDD" id="cd00170">
    <property type="entry name" value="SEC14"/>
    <property type="match status" value="1"/>
</dbReference>
<evidence type="ECO:0000313" key="2">
    <source>
        <dbReference type="EMBL" id="KAL3271401.1"/>
    </source>
</evidence>
<evidence type="ECO:0000313" key="3">
    <source>
        <dbReference type="Proteomes" id="UP001516400"/>
    </source>
</evidence>
<dbReference type="Gene3D" id="3.40.525.10">
    <property type="entry name" value="CRAL-TRIO lipid binding domain"/>
    <property type="match status" value="1"/>
</dbReference>
<comment type="caution">
    <text evidence="2">The sequence shown here is derived from an EMBL/GenBank/DDBJ whole genome shotgun (WGS) entry which is preliminary data.</text>
</comment>
<dbReference type="PANTHER" id="PTHR10174">
    <property type="entry name" value="ALPHA-TOCOPHEROL TRANSFER PROTEIN-RELATED"/>
    <property type="match status" value="1"/>
</dbReference>
<dbReference type="Gene3D" id="1.20.5.1200">
    <property type="entry name" value="Alpha-tocopherol transfer"/>
    <property type="match status" value="1"/>
</dbReference>
<reference evidence="2 3" key="1">
    <citation type="journal article" date="2021" name="BMC Biol.">
        <title>Horizontally acquired antibacterial genes associated with adaptive radiation of ladybird beetles.</title>
        <authorList>
            <person name="Li H.S."/>
            <person name="Tang X.F."/>
            <person name="Huang Y.H."/>
            <person name="Xu Z.Y."/>
            <person name="Chen M.L."/>
            <person name="Du X.Y."/>
            <person name="Qiu B.Y."/>
            <person name="Chen P.T."/>
            <person name="Zhang W."/>
            <person name="Slipinski A."/>
            <person name="Escalona H.E."/>
            <person name="Waterhouse R.M."/>
            <person name="Zwick A."/>
            <person name="Pang H."/>
        </authorList>
    </citation>
    <scope>NUCLEOTIDE SEQUENCE [LARGE SCALE GENOMIC DNA]</scope>
    <source>
        <strain evidence="2">SYSU2018</strain>
    </source>
</reference>
<name>A0ABD2MY74_9CUCU</name>
<dbReference type="InterPro" id="IPR036273">
    <property type="entry name" value="CRAL/TRIO_N_dom_sf"/>
</dbReference>
<dbReference type="AlphaFoldDB" id="A0ABD2MY74"/>
<dbReference type="PROSITE" id="PS50191">
    <property type="entry name" value="CRAL_TRIO"/>
    <property type="match status" value="1"/>
</dbReference>
<dbReference type="EMBL" id="JABFTP020000042">
    <property type="protein sequence ID" value="KAL3271401.1"/>
    <property type="molecule type" value="Genomic_DNA"/>
</dbReference>
<dbReference type="PANTHER" id="PTHR10174:SF230">
    <property type="entry name" value="ALPHA-TOCOPHEROL TRANSFER PROTEIN-LIKE"/>
    <property type="match status" value="1"/>
</dbReference>
<organism evidence="2 3">
    <name type="scientific">Cryptolaemus montrouzieri</name>
    <dbReference type="NCBI Taxonomy" id="559131"/>
    <lineage>
        <taxon>Eukaryota</taxon>
        <taxon>Metazoa</taxon>
        <taxon>Ecdysozoa</taxon>
        <taxon>Arthropoda</taxon>
        <taxon>Hexapoda</taxon>
        <taxon>Insecta</taxon>
        <taxon>Pterygota</taxon>
        <taxon>Neoptera</taxon>
        <taxon>Endopterygota</taxon>
        <taxon>Coleoptera</taxon>
        <taxon>Polyphaga</taxon>
        <taxon>Cucujiformia</taxon>
        <taxon>Coccinelloidea</taxon>
        <taxon>Coccinellidae</taxon>
        <taxon>Scymninae</taxon>
        <taxon>Scymnini</taxon>
        <taxon>Cryptolaemus</taxon>
    </lineage>
</organism>
<proteinExistence type="predicted"/>
<dbReference type="Proteomes" id="UP001516400">
    <property type="component" value="Unassembled WGS sequence"/>
</dbReference>
<dbReference type="InterPro" id="IPR001251">
    <property type="entry name" value="CRAL-TRIO_dom"/>
</dbReference>
<dbReference type="PRINTS" id="PR00180">
    <property type="entry name" value="CRETINALDHBP"/>
</dbReference>
<dbReference type="SUPFAM" id="SSF46938">
    <property type="entry name" value="CRAL/TRIO N-terminal domain"/>
    <property type="match status" value="1"/>
</dbReference>
<dbReference type="SUPFAM" id="SSF52087">
    <property type="entry name" value="CRAL/TRIO domain"/>
    <property type="match status" value="1"/>
</dbReference>
<gene>
    <name evidence="2" type="ORF">HHI36_021882</name>
</gene>
<accession>A0ABD2MY74</accession>
<dbReference type="Gene3D" id="1.10.8.20">
    <property type="entry name" value="N-terminal domain of phosphatidylinositol transfer protein sec14p"/>
    <property type="match status" value="1"/>
</dbReference>
<keyword evidence="3" id="KW-1185">Reference proteome</keyword>
<sequence length="307" mass="35582">MTLILPNPEERLFIWKELKENEKTRDSDLEHIKDWLSKQPHLPNKWDDQRLLSFLRGCKFSLEKTKRKLDMYFTMRTALPEFFTNRDMMRPELISLAKLGQASTLPGLTPSGRRVSIIRGFNKNVPTPNIADIMKLALMLGDVRLEMETYGVAGDIYIFDASVLTAGHFARAANPILAKKFIICIQEGYPVKIKEVHIINAIPLVDTVVNWVKPFVKEKYRNRVRVHTKMETLYEYVPLEMLPEEYGGSAGKLADIQEKWIKKMVEYTPWFKEQEALKADESKRPGKPTNYDDLFGLDGSFRQLEID</sequence>
<feature type="domain" description="CRAL-TRIO" evidence="1">
    <location>
        <begin position="92"/>
        <end position="254"/>
    </location>
</feature>
<protein>
    <recommendedName>
        <fullName evidence="1">CRAL-TRIO domain-containing protein</fullName>
    </recommendedName>
</protein>
<evidence type="ECO:0000259" key="1">
    <source>
        <dbReference type="PROSITE" id="PS50191"/>
    </source>
</evidence>
<dbReference type="Pfam" id="PF00650">
    <property type="entry name" value="CRAL_TRIO"/>
    <property type="match status" value="1"/>
</dbReference>
<dbReference type="InterPro" id="IPR036865">
    <property type="entry name" value="CRAL-TRIO_dom_sf"/>
</dbReference>
<dbReference type="SMART" id="SM00516">
    <property type="entry name" value="SEC14"/>
    <property type="match status" value="1"/>
</dbReference>